<organism evidence="1 2">
    <name type="scientific">Thelohanellus kitauei</name>
    <name type="common">Myxosporean</name>
    <dbReference type="NCBI Taxonomy" id="669202"/>
    <lineage>
        <taxon>Eukaryota</taxon>
        <taxon>Metazoa</taxon>
        <taxon>Cnidaria</taxon>
        <taxon>Myxozoa</taxon>
        <taxon>Myxosporea</taxon>
        <taxon>Bivalvulida</taxon>
        <taxon>Platysporina</taxon>
        <taxon>Myxobolidae</taxon>
        <taxon>Thelohanellus</taxon>
    </lineage>
</organism>
<sequence>MSRGFESNWTHLLRYKYLVSKNLATSFYLFEALTEAQIPLKTFELDTKCSLRLRVWILIDFIKSIFPTSKPLRGYSQLGEMERRGLFNTRDPIAVLFTEVEITTIIFST</sequence>
<proteinExistence type="predicted"/>
<evidence type="ECO:0000313" key="1">
    <source>
        <dbReference type="EMBL" id="KII71430.1"/>
    </source>
</evidence>
<accession>A0A0C2N517</accession>
<comment type="caution">
    <text evidence="1">The sequence shown here is derived from an EMBL/GenBank/DDBJ whole genome shotgun (WGS) entry which is preliminary data.</text>
</comment>
<keyword evidence="2" id="KW-1185">Reference proteome</keyword>
<evidence type="ECO:0000313" key="2">
    <source>
        <dbReference type="Proteomes" id="UP000031668"/>
    </source>
</evidence>
<name>A0A0C2N517_THEKT</name>
<dbReference type="Proteomes" id="UP000031668">
    <property type="component" value="Unassembled WGS sequence"/>
</dbReference>
<gene>
    <name evidence="1" type="ORF">RF11_02946</name>
</gene>
<reference evidence="1 2" key="1">
    <citation type="journal article" date="2014" name="Genome Biol. Evol.">
        <title>The genome of the myxosporean Thelohanellus kitauei shows adaptations to nutrient acquisition within its fish host.</title>
        <authorList>
            <person name="Yang Y."/>
            <person name="Xiong J."/>
            <person name="Zhou Z."/>
            <person name="Huo F."/>
            <person name="Miao W."/>
            <person name="Ran C."/>
            <person name="Liu Y."/>
            <person name="Zhang J."/>
            <person name="Feng J."/>
            <person name="Wang M."/>
            <person name="Wang M."/>
            <person name="Wang L."/>
            <person name="Yao B."/>
        </authorList>
    </citation>
    <scope>NUCLEOTIDE SEQUENCE [LARGE SCALE GENOMIC DNA]</scope>
    <source>
        <strain evidence="1">Wuqing</strain>
    </source>
</reference>
<dbReference type="AlphaFoldDB" id="A0A0C2N517"/>
<protein>
    <submittedName>
        <fullName evidence="1">Uncharacterized protein</fullName>
    </submittedName>
</protein>
<dbReference type="EMBL" id="JWZT01001764">
    <property type="protein sequence ID" value="KII71430.1"/>
    <property type="molecule type" value="Genomic_DNA"/>
</dbReference>